<dbReference type="GO" id="GO:0004497">
    <property type="term" value="F:monooxygenase activity"/>
    <property type="evidence" value="ECO:0007669"/>
    <property type="project" value="UniProtKB-KW"/>
</dbReference>
<dbReference type="Proteomes" id="UP001210925">
    <property type="component" value="Unassembled WGS sequence"/>
</dbReference>
<comment type="cofactor">
    <cofactor evidence="7">
        <name>heme</name>
        <dbReference type="ChEBI" id="CHEBI:30413"/>
    </cofactor>
</comment>
<dbReference type="Pfam" id="PF00067">
    <property type="entry name" value="p450"/>
    <property type="match status" value="1"/>
</dbReference>
<evidence type="ECO:0000256" key="2">
    <source>
        <dbReference type="ARBA" id="ARBA00022617"/>
    </source>
</evidence>
<dbReference type="PRINTS" id="PR00463">
    <property type="entry name" value="EP450I"/>
</dbReference>
<keyword evidence="6 8" id="KW-0503">Monooxygenase</keyword>
<keyword evidence="2 7" id="KW-0349">Heme</keyword>
<dbReference type="InterPro" id="IPR036396">
    <property type="entry name" value="Cyt_P450_sf"/>
</dbReference>
<protein>
    <submittedName>
        <fullName evidence="9">Cytochrome P450 3A4</fullName>
    </submittedName>
</protein>
<dbReference type="GO" id="GO:0005506">
    <property type="term" value="F:iron ion binding"/>
    <property type="evidence" value="ECO:0007669"/>
    <property type="project" value="InterPro"/>
</dbReference>
<evidence type="ECO:0000256" key="3">
    <source>
        <dbReference type="ARBA" id="ARBA00022723"/>
    </source>
</evidence>
<gene>
    <name evidence="9" type="primary">CYP3A4</name>
    <name evidence="9" type="ORF">HK103_001826</name>
</gene>
<evidence type="ECO:0000256" key="8">
    <source>
        <dbReference type="RuleBase" id="RU000461"/>
    </source>
</evidence>
<reference evidence="9" key="1">
    <citation type="submission" date="2020-05" db="EMBL/GenBank/DDBJ databases">
        <title>Phylogenomic resolution of chytrid fungi.</title>
        <authorList>
            <person name="Stajich J.E."/>
            <person name="Amses K."/>
            <person name="Simmons R."/>
            <person name="Seto K."/>
            <person name="Myers J."/>
            <person name="Bonds A."/>
            <person name="Quandt C.A."/>
            <person name="Barry K."/>
            <person name="Liu P."/>
            <person name="Grigoriev I."/>
            <person name="Longcore J.E."/>
            <person name="James T.Y."/>
        </authorList>
    </citation>
    <scope>NUCLEOTIDE SEQUENCE</scope>
    <source>
        <strain evidence="9">PLAUS21</strain>
    </source>
</reference>
<comment type="caution">
    <text evidence="9">The sequence shown here is derived from an EMBL/GenBank/DDBJ whole genome shotgun (WGS) entry which is preliminary data.</text>
</comment>
<keyword evidence="3 7" id="KW-0479">Metal-binding</keyword>
<dbReference type="PANTHER" id="PTHR24291">
    <property type="entry name" value="CYTOCHROME P450 FAMILY 4"/>
    <property type="match status" value="1"/>
</dbReference>
<comment type="similarity">
    <text evidence="1 8">Belongs to the cytochrome P450 family.</text>
</comment>
<dbReference type="AlphaFoldDB" id="A0AAD5U9Y6"/>
<dbReference type="PANTHER" id="PTHR24291:SF50">
    <property type="entry name" value="BIFUNCTIONAL ALBAFLAVENONE MONOOXYGENASE_TERPENE SYNTHASE"/>
    <property type="match status" value="1"/>
</dbReference>
<dbReference type="InterPro" id="IPR050196">
    <property type="entry name" value="Cytochrome_P450_Monoox"/>
</dbReference>
<organism evidence="9 10">
    <name type="scientific">Boothiomyces macroporosus</name>
    <dbReference type="NCBI Taxonomy" id="261099"/>
    <lineage>
        <taxon>Eukaryota</taxon>
        <taxon>Fungi</taxon>
        <taxon>Fungi incertae sedis</taxon>
        <taxon>Chytridiomycota</taxon>
        <taxon>Chytridiomycota incertae sedis</taxon>
        <taxon>Chytridiomycetes</taxon>
        <taxon>Rhizophydiales</taxon>
        <taxon>Terramycetaceae</taxon>
        <taxon>Boothiomyces</taxon>
    </lineage>
</organism>
<keyword evidence="5 7" id="KW-0408">Iron</keyword>
<dbReference type="PRINTS" id="PR00385">
    <property type="entry name" value="P450"/>
</dbReference>
<dbReference type="CDD" id="cd00302">
    <property type="entry name" value="cytochrome_P450"/>
    <property type="match status" value="1"/>
</dbReference>
<dbReference type="GO" id="GO:0020037">
    <property type="term" value="F:heme binding"/>
    <property type="evidence" value="ECO:0007669"/>
    <property type="project" value="InterPro"/>
</dbReference>
<keyword evidence="10" id="KW-1185">Reference proteome</keyword>
<evidence type="ECO:0000256" key="4">
    <source>
        <dbReference type="ARBA" id="ARBA00023002"/>
    </source>
</evidence>
<dbReference type="InterPro" id="IPR002401">
    <property type="entry name" value="Cyt_P450_E_grp-I"/>
</dbReference>
<dbReference type="GO" id="GO:0016705">
    <property type="term" value="F:oxidoreductase activity, acting on paired donors, with incorporation or reduction of molecular oxygen"/>
    <property type="evidence" value="ECO:0007669"/>
    <property type="project" value="InterPro"/>
</dbReference>
<evidence type="ECO:0000256" key="1">
    <source>
        <dbReference type="ARBA" id="ARBA00010617"/>
    </source>
</evidence>
<sequence>MLDSHRFEILAGVAVAFAAYQLLRSSDNIPTVGFFGNLDSIYLILARRRKEFHEKYHSKLGPIFAFGMFKTHISVSDPDENKRILTNTDEFGKEALKDIGTGYLDGSLLALETGDEHKMHRALVQPAFGPTHLKHTAVATMDTVDELAQIWQSKLSDKPFEIDVFNTMNSIAIEVMISVLFGGNVKVLGKTADEKNSMWGNIEKSVGSVMTFRIVTPKILWGVLGISRYSKRVVDMKKRLEDSMTRMVENNDPNREGWKMNVVDRLSSALDSQKLSREQILAEMIGFFFAGQDTTANTLTFMLYELGLHPDVQQKLYNEIKDFELKDESDALRYINKFKYLDCFFKETMRFHPVVPTIGRLVVKDCSILGYPVKKGSDEKYYKNPESFNPDRWKDDQINPNAFQPFGDGPRNCIGQKMAVIEVKYAIVQLLKHFVFTNVEQQVEYKSVIVSSIKGVQVGVTPRS</sequence>
<dbReference type="Gene3D" id="1.10.630.10">
    <property type="entry name" value="Cytochrome P450"/>
    <property type="match status" value="1"/>
</dbReference>
<dbReference type="InterPro" id="IPR001128">
    <property type="entry name" value="Cyt_P450"/>
</dbReference>
<dbReference type="SUPFAM" id="SSF48264">
    <property type="entry name" value="Cytochrome P450"/>
    <property type="match status" value="1"/>
</dbReference>
<dbReference type="EMBL" id="JADGKB010000153">
    <property type="protein sequence ID" value="KAJ3252129.1"/>
    <property type="molecule type" value="Genomic_DNA"/>
</dbReference>
<feature type="binding site" description="axial binding residue" evidence="7">
    <location>
        <position position="413"/>
    </location>
    <ligand>
        <name>heme</name>
        <dbReference type="ChEBI" id="CHEBI:30413"/>
    </ligand>
    <ligandPart>
        <name>Fe</name>
        <dbReference type="ChEBI" id="CHEBI:18248"/>
    </ligandPart>
</feature>
<evidence type="ECO:0000256" key="5">
    <source>
        <dbReference type="ARBA" id="ARBA00023004"/>
    </source>
</evidence>
<dbReference type="PROSITE" id="PS00086">
    <property type="entry name" value="CYTOCHROME_P450"/>
    <property type="match status" value="1"/>
</dbReference>
<proteinExistence type="inferred from homology"/>
<keyword evidence="4 8" id="KW-0560">Oxidoreductase</keyword>
<accession>A0AAD5U9Y6</accession>
<evidence type="ECO:0000256" key="7">
    <source>
        <dbReference type="PIRSR" id="PIRSR602401-1"/>
    </source>
</evidence>
<evidence type="ECO:0000313" key="9">
    <source>
        <dbReference type="EMBL" id="KAJ3252129.1"/>
    </source>
</evidence>
<evidence type="ECO:0000256" key="6">
    <source>
        <dbReference type="ARBA" id="ARBA00023033"/>
    </source>
</evidence>
<name>A0AAD5U9Y6_9FUNG</name>
<dbReference type="InterPro" id="IPR017972">
    <property type="entry name" value="Cyt_P450_CS"/>
</dbReference>
<evidence type="ECO:0000313" key="10">
    <source>
        <dbReference type="Proteomes" id="UP001210925"/>
    </source>
</evidence>